<evidence type="ECO:0000259" key="1">
    <source>
        <dbReference type="Pfam" id="PF09937"/>
    </source>
</evidence>
<dbReference type="Proteomes" id="UP001055111">
    <property type="component" value="Unassembled WGS sequence"/>
</dbReference>
<dbReference type="Pfam" id="PF09937">
    <property type="entry name" value="DUF2169"/>
    <property type="match status" value="1"/>
</dbReference>
<gene>
    <name evidence="2" type="ORF">CBA19CS42_36540</name>
</gene>
<evidence type="ECO:0000313" key="2">
    <source>
        <dbReference type="EMBL" id="GJH30146.1"/>
    </source>
</evidence>
<sequence>MWSVANPTPFAADYQWGMDKNGNRIWMIVVKATFDIQSDGRCRLAVKNEPVRQMAQPYGEFGQSSLQYETDLLGVKPTTDILVMGDAIAPRGRAVTALEVSLRAAAIHKRLRVTGDRVWLRGVLGLGMSSPAPFERMPVTYERAYGGWDRSASKSEDHRLDDRNHVGTGFAVRVENCDGMRLPNIEFADQLIKDCKDRPAPAGLNAVDCAWSPRRQLAGTYDERWRRERFPLWAEDFDPHYYNCAPMDQQPRDYLSGGERIEVTGMSESGTVAFDIPKIGFGFRTRFGRERVDHEGRLCTVIVEPNVPRVVLAWQTSIVCNRRADELDETLVIEKAHA</sequence>
<evidence type="ECO:0000313" key="3">
    <source>
        <dbReference type="Proteomes" id="UP001055111"/>
    </source>
</evidence>
<accession>A0AA37INK5</accession>
<dbReference type="InterPro" id="IPR018683">
    <property type="entry name" value="DUF2169"/>
</dbReference>
<dbReference type="AlphaFoldDB" id="A0AA37INK5"/>
<proteinExistence type="predicted"/>
<name>A0AA37INK5_9BURK</name>
<organism evidence="2 3">
    <name type="scientific">Caballeronia novacaledonica</name>
    <dbReference type="NCBI Taxonomy" id="1544861"/>
    <lineage>
        <taxon>Bacteria</taxon>
        <taxon>Pseudomonadati</taxon>
        <taxon>Pseudomonadota</taxon>
        <taxon>Betaproteobacteria</taxon>
        <taxon>Burkholderiales</taxon>
        <taxon>Burkholderiaceae</taxon>
        <taxon>Caballeronia</taxon>
    </lineage>
</organism>
<dbReference type="EMBL" id="BPUS01000032">
    <property type="protein sequence ID" value="GJH30146.1"/>
    <property type="molecule type" value="Genomic_DNA"/>
</dbReference>
<reference evidence="2" key="1">
    <citation type="submission" date="2022-09" db="EMBL/GenBank/DDBJ databases">
        <title>Isolation and characterization of 3-chlorobenzoate degrading bacteria from soils in Shizuoka.</title>
        <authorList>
            <person name="Ifat A."/>
            <person name="Ogawa N."/>
            <person name="Kimbara K."/>
            <person name="Moriuchi R."/>
            <person name="Dohra H."/>
            <person name="Shintani M."/>
        </authorList>
    </citation>
    <scope>NUCLEOTIDE SEQUENCE</scope>
    <source>
        <strain evidence="2">19CS4-2</strain>
    </source>
</reference>
<feature type="domain" description="DUF2169" evidence="1">
    <location>
        <begin position="22"/>
        <end position="314"/>
    </location>
</feature>
<comment type="caution">
    <text evidence="2">The sequence shown here is derived from an EMBL/GenBank/DDBJ whole genome shotgun (WGS) entry which is preliminary data.</text>
</comment>
<dbReference type="RefSeq" id="WP_238217829.1">
    <property type="nucleotide sequence ID" value="NZ_BPUS01000032.1"/>
</dbReference>
<protein>
    <submittedName>
        <fullName evidence="2">DUF2169 domain-containing protein</fullName>
    </submittedName>
</protein>